<evidence type="ECO:0000313" key="4">
    <source>
        <dbReference type="EMBL" id="CAA2956077.1"/>
    </source>
</evidence>
<evidence type="ECO:0000313" key="5">
    <source>
        <dbReference type="Proteomes" id="UP000594638"/>
    </source>
</evidence>
<dbReference type="GO" id="GO:0016757">
    <property type="term" value="F:glycosyltransferase activity"/>
    <property type="evidence" value="ECO:0007669"/>
    <property type="project" value="UniProtKB-KW"/>
</dbReference>
<proteinExistence type="predicted"/>
<keyword evidence="2 4" id="KW-0328">Glycosyltransferase</keyword>
<evidence type="ECO:0000256" key="2">
    <source>
        <dbReference type="ARBA" id="ARBA00022676"/>
    </source>
</evidence>
<dbReference type="InterPro" id="IPR011990">
    <property type="entry name" value="TPR-like_helical_dom_sf"/>
</dbReference>
<gene>
    <name evidence="4" type="ORF">OLEA9_A026973</name>
</gene>
<organism evidence="4 5">
    <name type="scientific">Olea europaea subsp. europaea</name>
    <dbReference type="NCBI Taxonomy" id="158383"/>
    <lineage>
        <taxon>Eukaryota</taxon>
        <taxon>Viridiplantae</taxon>
        <taxon>Streptophyta</taxon>
        <taxon>Embryophyta</taxon>
        <taxon>Tracheophyta</taxon>
        <taxon>Spermatophyta</taxon>
        <taxon>Magnoliopsida</taxon>
        <taxon>eudicotyledons</taxon>
        <taxon>Gunneridae</taxon>
        <taxon>Pentapetalae</taxon>
        <taxon>asterids</taxon>
        <taxon>lamiids</taxon>
        <taxon>Lamiales</taxon>
        <taxon>Oleaceae</taxon>
        <taxon>Oleeae</taxon>
        <taxon>Olea</taxon>
    </lineage>
</organism>
<dbReference type="Gramene" id="OE9A026973T1">
    <property type="protein sequence ID" value="OE9A026973C1"/>
    <property type="gene ID" value="OE9A026973"/>
</dbReference>
<dbReference type="SUPFAM" id="SSF48452">
    <property type="entry name" value="TPR-like"/>
    <property type="match status" value="1"/>
</dbReference>
<comment type="pathway">
    <text evidence="1">Protein modification; protein glycosylation.</text>
</comment>
<name>A0A8S0PWZ0_OLEEU</name>
<evidence type="ECO:0000256" key="3">
    <source>
        <dbReference type="ARBA" id="ARBA00022679"/>
    </source>
</evidence>
<keyword evidence="3" id="KW-0808">Transferase</keyword>
<comment type="caution">
    <text evidence="4">The sequence shown here is derived from an EMBL/GenBank/DDBJ whole genome shotgun (WGS) entry which is preliminary data.</text>
</comment>
<dbReference type="Proteomes" id="UP000594638">
    <property type="component" value="Unassembled WGS sequence"/>
</dbReference>
<dbReference type="InterPro" id="IPR051939">
    <property type="entry name" value="Glycosyltr_41/O-GlcNAc_trsf"/>
</dbReference>
<dbReference type="PANTHER" id="PTHR44835">
    <property type="entry name" value="UDP-N-ACETYLGLUCOSAMINE--PEPTIDE N-ACETYLGLUCOSAMINYLTRANSFERASE SPINDLY-RELATED"/>
    <property type="match status" value="1"/>
</dbReference>
<dbReference type="OrthoDB" id="1692319at2759"/>
<sequence length="74" mass="8605">MRQKLSNYLKRVLKGKMLLSDANILRSRNKFMDALAVYESVLEKDSKNIDAYIGKGICQQMQNLKRLAYESFSE</sequence>
<dbReference type="Gene3D" id="1.25.40.10">
    <property type="entry name" value="Tetratricopeptide repeat domain"/>
    <property type="match status" value="1"/>
</dbReference>
<accession>A0A8S0PWZ0</accession>
<dbReference type="PANTHER" id="PTHR44835:SF1">
    <property type="entry name" value="PROTEIN O-GLCNAC TRANSFERASE"/>
    <property type="match status" value="1"/>
</dbReference>
<protein>
    <submittedName>
        <fullName evidence="4">Probable UDP-N-acetylglucosamine--peptide N-acetylglucosaminyltransferase SPINDLY</fullName>
    </submittedName>
</protein>
<keyword evidence="5" id="KW-1185">Reference proteome</keyword>
<dbReference type="AlphaFoldDB" id="A0A8S0PWZ0"/>
<evidence type="ECO:0000256" key="1">
    <source>
        <dbReference type="ARBA" id="ARBA00004922"/>
    </source>
</evidence>
<dbReference type="EMBL" id="CACTIH010000173">
    <property type="protein sequence ID" value="CAA2956077.1"/>
    <property type="molecule type" value="Genomic_DNA"/>
</dbReference>
<reference evidence="4 5" key="1">
    <citation type="submission" date="2019-12" db="EMBL/GenBank/DDBJ databases">
        <authorList>
            <person name="Alioto T."/>
            <person name="Alioto T."/>
            <person name="Gomez Garrido J."/>
        </authorList>
    </citation>
    <scope>NUCLEOTIDE SEQUENCE [LARGE SCALE GENOMIC DNA]</scope>
</reference>